<sequence length="144" mass="15849">MPVALGIAQAPTLPNSKRSISLPVAKEILKVAREYEAAPVGVFVDDDADTLLRVADAANLEFVQVYFRTFDYFVSSISFLFPTLISIIQLHGKGSRAAFLDLKGKNRMVYFLHANENGNLLNQISDEECSLVDWILVDSATGGR</sequence>
<comment type="caution">
    <text evidence="1">The sequence shown here is derived from an EMBL/GenBank/DDBJ whole genome shotgun (WGS) entry which is preliminary data.</text>
</comment>
<reference evidence="1 2" key="1">
    <citation type="journal article" date="2006" name="Science">
        <title>The genome of black cottonwood, Populus trichocarpa (Torr. &amp; Gray).</title>
        <authorList>
            <person name="Tuskan G.A."/>
            <person name="Difazio S."/>
            <person name="Jansson S."/>
            <person name="Bohlmann J."/>
            <person name="Grigoriev I."/>
            <person name="Hellsten U."/>
            <person name="Putnam N."/>
            <person name="Ralph S."/>
            <person name="Rombauts S."/>
            <person name="Salamov A."/>
            <person name="Schein J."/>
            <person name="Sterck L."/>
            <person name="Aerts A."/>
            <person name="Bhalerao R.R."/>
            <person name="Bhalerao R.P."/>
            <person name="Blaudez D."/>
            <person name="Boerjan W."/>
            <person name="Brun A."/>
            <person name="Brunner A."/>
            <person name="Busov V."/>
            <person name="Campbell M."/>
            <person name="Carlson J."/>
            <person name="Chalot M."/>
            <person name="Chapman J."/>
            <person name="Chen G.L."/>
            <person name="Cooper D."/>
            <person name="Coutinho P.M."/>
            <person name="Couturier J."/>
            <person name="Covert S."/>
            <person name="Cronk Q."/>
            <person name="Cunningham R."/>
            <person name="Davis J."/>
            <person name="Degroeve S."/>
            <person name="Dejardin A."/>
            <person name="Depamphilis C."/>
            <person name="Detter J."/>
            <person name="Dirks B."/>
            <person name="Dubchak I."/>
            <person name="Duplessis S."/>
            <person name="Ehlting J."/>
            <person name="Ellis B."/>
            <person name="Gendler K."/>
            <person name="Goodstein D."/>
            <person name="Gribskov M."/>
            <person name="Grimwood J."/>
            <person name="Groover A."/>
            <person name="Gunter L."/>
            <person name="Hamberger B."/>
            <person name="Heinze B."/>
            <person name="Helariutta Y."/>
            <person name="Henrissat B."/>
            <person name="Holligan D."/>
            <person name="Holt R."/>
            <person name="Huang W."/>
            <person name="Islam-Faridi N."/>
            <person name="Jones S."/>
            <person name="Jones-Rhoades M."/>
            <person name="Jorgensen R."/>
            <person name="Joshi C."/>
            <person name="Kangasjarvi J."/>
            <person name="Karlsson J."/>
            <person name="Kelleher C."/>
            <person name="Kirkpatrick R."/>
            <person name="Kirst M."/>
            <person name="Kohler A."/>
            <person name="Kalluri U."/>
            <person name="Larimer F."/>
            <person name="Leebens-Mack J."/>
            <person name="Leple J.C."/>
            <person name="Locascio P."/>
            <person name="Lou Y."/>
            <person name="Lucas S."/>
            <person name="Martin F."/>
            <person name="Montanini B."/>
            <person name="Napoli C."/>
            <person name="Nelson D.R."/>
            <person name="Nelson C."/>
            <person name="Nieminen K."/>
            <person name="Nilsson O."/>
            <person name="Pereda V."/>
            <person name="Peter G."/>
            <person name="Philippe R."/>
            <person name="Pilate G."/>
            <person name="Poliakov A."/>
            <person name="Razumovskaya J."/>
            <person name="Richardson P."/>
            <person name="Rinaldi C."/>
            <person name="Ritland K."/>
            <person name="Rouze P."/>
            <person name="Ryaboy D."/>
            <person name="Schmutz J."/>
            <person name="Schrader J."/>
            <person name="Segerman B."/>
            <person name="Shin H."/>
            <person name="Siddiqui A."/>
            <person name="Sterky F."/>
            <person name="Terry A."/>
            <person name="Tsai C.J."/>
            <person name="Uberbacher E."/>
            <person name="Unneberg P."/>
            <person name="Vahala J."/>
            <person name="Wall K."/>
            <person name="Wessler S."/>
            <person name="Yang G."/>
            <person name="Yin T."/>
            <person name="Douglas C."/>
            <person name="Marra M."/>
            <person name="Sandberg G."/>
            <person name="Van de Peer Y."/>
            <person name="Rokhsar D."/>
        </authorList>
    </citation>
    <scope>NUCLEOTIDE SEQUENCE [LARGE SCALE GENOMIC DNA]</scope>
    <source>
        <strain evidence="2">cv. Nisqually</strain>
    </source>
</reference>
<dbReference type="Proteomes" id="UP000006729">
    <property type="component" value="Chromosome 14"/>
</dbReference>
<keyword evidence="2" id="KW-1185">Reference proteome</keyword>
<evidence type="ECO:0000313" key="1">
    <source>
        <dbReference type="EMBL" id="KAI9382842.1"/>
    </source>
</evidence>
<name>A0ACC0S1A0_POPTR</name>
<proteinExistence type="predicted"/>
<accession>A0ACC0S1A0</accession>
<organism evidence="1 2">
    <name type="scientific">Populus trichocarpa</name>
    <name type="common">Western balsam poplar</name>
    <name type="synonym">Populus balsamifera subsp. trichocarpa</name>
    <dbReference type="NCBI Taxonomy" id="3694"/>
    <lineage>
        <taxon>Eukaryota</taxon>
        <taxon>Viridiplantae</taxon>
        <taxon>Streptophyta</taxon>
        <taxon>Embryophyta</taxon>
        <taxon>Tracheophyta</taxon>
        <taxon>Spermatophyta</taxon>
        <taxon>Magnoliopsida</taxon>
        <taxon>eudicotyledons</taxon>
        <taxon>Gunneridae</taxon>
        <taxon>Pentapetalae</taxon>
        <taxon>rosids</taxon>
        <taxon>fabids</taxon>
        <taxon>Malpighiales</taxon>
        <taxon>Salicaceae</taxon>
        <taxon>Saliceae</taxon>
        <taxon>Populus</taxon>
    </lineage>
</organism>
<evidence type="ECO:0000313" key="2">
    <source>
        <dbReference type="Proteomes" id="UP000006729"/>
    </source>
</evidence>
<gene>
    <name evidence="1" type="ORF">POPTR_014G188400v4</name>
</gene>
<protein>
    <submittedName>
        <fullName evidence="1">Uncharacterized protein</fullName>
    </submittedName>
</protein>
<dbReference type="EMBL" id="CM009303">
    <property type="protein sequence ID" value="KAI9382842.1"/>
    <property type="molecule type" value="Genomic_DNA"/>
</dbReference>